<dbReference type="InterPro" id="IPR006626">
    <property type="entry name" value="PbH1"/>
</dbReference>
<gene>
    <name evidence="5" type="ORF">FSB78_01065</name>
</gene>
<name>A0A5C6UB02_9SPHN</name>
<organism evidence="5 6">
    <name type="scientific">Sphingomonas ginsenosidivorax</name>
    <dbReference type="NCBI Taxonomy" id="862135"/>
    <lineage>
        <taxon>Bacteria</taxon>
        <taxon>Pseudomonadati</taxon>
        <taxon>Pseudomonadota</taxon>
        <taxon>Alphaproteobacteria</taxon>
        <taxon>Sphingomonadales</taxon>
        <taxon>Sphingomonadaceae</taxon>
        <taxon>Sphingomonas</taxon>
    </lineage>
</organism>
<keyword evidence="3 4" id="KW-0326">Glycosidase</keyword>
<evidence type="ECO:0000313" key="6">
    <source>
        <dbReference type="Proteomes" id="UP000321250"/>
    </source>
</evidence>
<reference evidence="5 6" key="1">
    <citation type="journal article" date="2013" name="Antonie Van Leeuwenhoek">
        <title>Sphingomonas ginsenosidivorax sp. nov., with the ability to transform ginsenosides.</title>
        <authorList>
            <person name="Jin X.F."/>
            <person name="Kim J.K."/>
            <person name="Liu Q.M."/>
            <person name="Kang M.S."/>
            <person name="He D."/>
            <person name="Jin F.X."/>
            <person name="Kim S.C."/>
            <person name="Im W.T."/>
        </authorList>
    </citation>
    <scope>NUCLEOTIDE SEQUENCE [LARGE SCALE GENOMIC DNA]</scope>
    <source>
        <strain evidence="5 6">KHI67</strain>
    </source>
</reference>
<evidence type="ECO:0000313" key="5">
    <source>
        <dbReference type="EMBL" id="TXC69710.1"/>
    </source>
</evidence>
<comment type="similarity">
    <text evidence="1 4">Belongs to the glycosyl hydrolase 28 family.</text>
</comment>
<dbReference type="Gene3D" id="2.160.20.10">
    <property type="entry name" value="Single-stranded right-handed beta-helix, Pectin lyase-like"/>
    <property type="match status" value="1"/>
</dbReference>
<sequence length="480" mass="51863">MPDDRCRTSHHRELPLTYLLNRRAFVAASAAVAVGAHARPAPDDAADDWARARGIAARVRVPRFPRRQFDIRAYGATPGGTLCTQGFADAIAACAAAGGGRVLVPAGRWLTGAIRLESRVELHLDAGATILFSTDPAQYPIVATRFEGVELMNYAPLIYASDAQDVAVTGRGTIDGQGAAWWSWSGGKHYGWREGLPSQRPARDRLFAMAEAGVPVAERRFGAGGYIRPNLLQFQRCRGVLIEGVTLRDSPCWNVHPVLSRDVTMRGVTVTGLGPNNDGCDPESVDGMVIERCIFDTGDDCIAIKSGRNADGRRIAVPSRDILIRGCTMKAGHGGVVIGSEVSGGVEHVFAEDCTMSSPDLWYALRFKTNAVRGGRIAHVRARNITVGQVGRAALTCDFNYEEGANGRFVPELDDVVVERLTVRNTGRVIDCQGLPQAPVGRLTLRDCRFDGVREPSIVQRITALTLDRVLVNGRPVSSL</sequence>
<dbReference type="Proteomes" id="UP000321250">
    <property type="component" value="Unassembled WGS sequence"/>
</dbReference>
<keyword evidence="2 4" id="KW-0378">Hydrolase</keyword>
<dbReference type="PROSITE" id="PS51318">
    <property type="entry name" value="TAT"/>
    <property type="match status" value="1"/>
</dbReference>
<dbReference type="PANTHER" id="PTHR31339">
    <property type="entry name" value="PECTIN LYASE-RELATED"/>
    <property type="match status" value="1"/>
</dbReference>
<keyword evidence="6" id="KW-1185">Reference proteome</keyword>
<evidence type="ECO:0000256" key="1">
    <source>
        <dbReference type="ARBA" id="ARBA00008834"/>
    </source>
</evidence>
<dbReference type="InterPro" id="IPR011050">
    <property type="entry name" value="Pectin_lyase_fold/virulence"/>
</dbReference>
<accession>A0A5C6UB02</accession>
<evidence type="ECO:0000256" key="4">
    <source>
        <dbReference type="RuleBase" id="RU361169"/>
    </source>
</evidence>
<dbReference type="InterPro" id="IPR006311">
    <property type="entry name" value="TAT_signal"/>
</dbReference>
<proteinExistence type="inferred from homology"/>
<dbReference type="PROSITE" id="PS00502">
    <property type="entry name" value="POLYGALACTURONASE"/>
    <property type="match status" value="1"/>
</dbReference>
<comment type="caution">
    <text evidence="5">The sequence shown here is derived from an EMBL/GenBank/DDBJ whole genome shotgun (WGS) entry which is preliminary data.</text>
</comment>
<dbReference type="EMBL" id="VOQR01000001">
    <property type="protein sequence ID" value="TXC69710.1"/>
    <property type="molecule type" value="Genomic_DNA"/>
</dbReference>
<dbReference type="PANTHER" id="PTHR31339:SF9">
    <property type="entry name" value="PLASMIN AND FIBRONECTIN-BINDING PROTEIN A"/>
    <property type="match status" value="1"/>
</dbReference>
<dbReference type="InterPro" id="IPR051801">
    <property type="entry name" value="GH28_Enzymes"/>
</dbReference>
<dbReference type="InterPro" id="IPR012334">
    <property type="entry name" value="Pectin_lyas_fold"/>
</dbReference>
<dbReference type="Pfam" id="PF00295">
    <property type="entry name" value="Glyco_hydro_28"/>
    <property type="match status" value="1"/>
</dbReference>
<dbReference type="AlphaFoldDB" id="A0A5C6UB02"/>
<protein>
    <submittedName>
        <fullName evidence="5">Glycoside hydrolase family 28 protein</fullName>
    </submittedName>
</protein>
<dbReference type="SUPFAM" id="SSF51126">
    <property type="entry name" value="Pectin lyase-like"/>
    <property type="match status" value="1"/>
</dbReference>
<dbReference type="InterPro" id="IPR000743">
    <property type="entry name" value="Glyco_hydro_28"/>
</dbReference>
<dbReference type="GO" id="GO:0004650">
    <property type="term" value="F:polygalacturonase activity"/>
    <property type="evidence" value="ECO:0007669"/>
    <property type="project" value="InterPro"/>
</dbReference>
<dbReference type="OrthoDB" id="9795222at2"/>
<dbReference type="GO" id="GO:0005975">
    <property type="term" value="P:carbohydrate metabolic process"/>
    <property type="evidence" value="ECO:0007669"/>
    <property type="project" value="InterPro"/>
</dbReference>
<dbReference type="SMART" id="SM00710">
    <property type="entry name" value="PbH1"/>
    <property type="match status" value="5"/>
</dbReference>
<evidence type="ECO:0000256" key="2">
    <source>
        <dbReference type="ARBA" id="ARBA00022801"/>
    </source>
</evidence>
<evidence type="ECO:0000256" key="3">
    <source>
        <dbReference type="ARBA" id="ARBA00023295"/>
    </source>
</evidence>